<dbReference type="AlphaFoldDB" id="A0A2P5GMT4"/>
<evidence type="ECO:0000313" key="4">
    <source>
        <dbReference type="Proteomes" id="UP000237073"/>
    </source>
</evidence>
<dbReference type="InterPro" id="IPR052519">
    <property type="entry name" value="Euk-type_GlcNAc_Kinase"/>
</dbReference>
<dbReference type="RefSeq" id="WP_103676326.1">
    <property type="nucleotide sequence ID" value="NZ_PQGD01000012.1"/>
</dbReference>
<dbReference type="InterPro" id="IPR043129">
    <property type="entry name" value="ATPase_NBD"/>
</dbReference>
<dbReference type="Proteomes" id="UP000247005">
    <property type="component" value="Unassembled WGS sequence"/>
</dbReference>
<sequence length="318" mass="33664">MSRSKQLLLVGIDAGGSKTHIQIASASDGALLLDEVHESTGWVSLDGQQRASALVMLVETATRGLGVVAAVVAGVHGNDTPEQEAVLRAPLAARYPLVRVLNDSHLLILAHGKTSGTGLIAGTGSSVTATVGDSALTVGGWGWIFGDEGGAAGIVRDAAKAALAVYDRGERDPFIDDFLAWFSIDHPHGLEYVFSTTEPRMWAKAASLVFDAANNGSVRALEIIEHHARVLAGQVALLKERKGDVSTVVCAGGVIISQPLLFNAFTREVRRLVGDDTETALLLEPPVKGALNFARHLYLTSQQEMTRSALPATNRLFM</sequence>
<reference evidence="4 5" key="1">
    <citation type="submission" date="2018-01" db="EMBL/GenBank/DDBJ databases">
        <title>Superficieibacter electus gen. nov., sp. nov., an extended-spectrum beta-lactamase possessing member of the Enterobacteriaceae family, isolated from intensive care unit surfaces.</title>
        <authorList>
            <person name="Potter R.F."/>
            <person name="D'Souza A.W."/>
        </authorList>
    </citation>
    <scope>NUCLEOTIDE SEQUENCE [LARGE SCALE GENOMIC DNA]</scope>
    <source>
        <strain evidence="3 5">BP-1</strain>
        <strain evidence="2 4">BP-2</strain>
    </source>
</reference>
<dbReference type="SUPFAM" id="SSF53067">
    <property type="entry name" value="Actin-like ATPase domain"/>
    <property type="match status" value="2"/>
</dbReference>
<protein>
    <submittedName>
        <fullName evidence="3">ATPase</fullName>
    </submittedName>
</protein>
<comment type="caution">
    <text evidence="3">The sequence shown here is derived from an EMBL/GenBank/DDBJ whole genome shotgun (WGS) entry which is preliminary data.</text>
</comment>
<gene>
    <name evidence="3" type="ORF">CHU32_15710</name>
    <name evidence="2" type="ORF">CHU33_12055</name>
</gene>
<dbReference type="EMBL" id="PQGE01000009">
    <property type="protein sequence ID" value="POP44669.1"/>
    <property type="molecule type" value="Genomic_DNA"/>
</dbReference>
<feature type="domain" description="ATPase BadF/BadG/BcrA/BcrD type" evidence="1">
    <location>
        <begin position="10"/>
        <end position="271"/>
    </location>
</feature>
<dbReference type="Gene3D" id="3.30.420.40">
    <property type="match status" value="2"/>
</dbReference>
<evidence type="ECO:0000259" key="1">
    <source>
        <dbReference type="Pfam" id="PF01869"/>
    </source>
</evidence>
<evidence type="ECO:0000313" key="5">
    <source>
        <dbReference type="Proteomes" id="UP000247005"/>
    </source>
</evidence>
<dbReference type="PANTHER" id="PTHR43190:SF3">
    <property type="entry name" value="N-ACETYL-D-GLUCOSAMINE KINASE"/>
    <property type="match status" value="1"/>
</dbReference>
<dbReference type="OrthoDB" id="63487at2"/>
<evidence type="ECO:0000313" key="3">
    <source>
        <dbReference type="EMBL" id="POP47442.1"/>
    </source>
</evidence>
<name>A0A2P5GMT4_9ENTR</name>
<proteinExistence type="predicted"/>
<dbReference type="Proteomes" id="UP000237073">
    <property type="component" value="Unassembled WGS sequence"/>
</dbReference>
<dbReference type="PANTHER" id="PTHR43190">
    <property type="entry name" value="N-ACETYL-D-GLUCOSAMINE KINASE"/>
    <property type="match status" value="1"/>
</dbReference>
<accession>A0A2P5GMT4</accession>
<keyword evidence="4" id="KW-1185">Reference proteome</keyword>
<organism evidence="3 5">
    <name type="scientific">Superficieibacter electus</name>
    <dbReference type="NCBI Taxonomy" id="2022662"/>
    <lineage>
        <taxon>Bacteria</taxon>
        <taxon>Pseudomonadati</taxon>
        <taxon>Pseudomonadota</taxon>
        <taxon>Gammaproteobacteria</taxon>
        <taxon>Enterobacterales</taxon>
        <taxon>Enterobacteriaceae</taxon>
        <taxon>Superficieibacter</taxon>
    </lineage>
</organism>
<dbReference type="InterPro" id="IPR002731">
    <property type="entry name" value="ATPase_BadF"/>
</dbReference>
<dbReference type="Pfam" id="PF01869">
    <property type="entry name" value="BcrAD_BadFG"/>
    <property type="match status" value="1"/>
</dbReference>
<dbReference type="EMBL" id="PQGD01000012">
    <property type="protein sequence ID" value="POP47442.1"/>
    <property type="molecule type" value="Genomic_DNA"/>
</dbReference>
<evidence type="ECO:0000313" key="2">
    <source>
        <dbReference type="EMBL" id="POP44669.1"/>
    </source>
</evidence>